<gene>
    <name evidence="1" type="ORF">M6B38_245095</name>
</gene>
<reference evidence="1" key="1">
    <citation type="journal article" date="2023" name="GigaByte">
        <title>Genome assembly of the bearded iris, Iris pallida Lam.</title>
        <authorList>
            <person name="Bruccoleri R.E."/>
            <person name="Oakeley E.J."/>
            <person name="Faust A.M.E."/>
            <person name="Altorfer M."/>
            <person name="Dessus-Babus S."/>
            <person name="Burckhardt D."/>
            <person name="Oertli M."/>
            <person name="Naumann U."/>
            <person name="Petersen F."/>
            <person name="Wong J."/>
        </authorList>
    </citation>
    <scope>NUCLEOTIDE SEQUENCE</scope>
    <source>
        <strain evidence="1">GSM-AAB239-AS_SAM_17_03QT</strain>
    </source>
</reference>
<dbReference type="EMBL" id="JANAVB010044419">
    <property type="protein sequence ID" value="KAJ6791492.1"/>
    <property type="molecule type" value="Genomic_DNA"/>
</dbReference>
<evidence type="ECO:0000313" key="1">
    <source>
        <dbReference type="EMBL" id="KAJ6791492.1"/>
    </source>
</evidence>
<keyword evidence="2" id="KW-1185">Reference proteome</keyword>
<sequence>MTTTSRRTPPRCLDETAVVMEDLLDHSLYPDRAYSSSIPPRALRPALTVALRHPGEPLPFLSISFSPTDCTPSSLPPPLHVSLFFRNLRPNTSLSEFCGSVSS</sequence>
<dbReference type="Proteomes" id="UP001140949">
    <property type="component" value="Unassembled WGS sequence"/>
</dbReference>
<accession>A0AAX6DI66</accession>
<comment type="caution">
    <text evidence="1">The sequence shown here is derived from an EMBL/GenBank/DDBJ whole genome shotgun (WGS) entry which is preliminary data.</text>
</comment>
<reference evidence="1" key="2">
    <citation type="submission" date="2023-04" db="EMBL/GenBank/DDBJ databases">
        <authorList>
            <person name="Bruccoleri R.E."/>
            <person name="Oakeley E.J."/>
            <person name="Faust A.-M."/>
            <person name="Dessus-Babus S."/>
            <person name="Altorfer M."/>
            <person name="Burckhardt D."/>
            <person name="Oertli M."/>
            <person name="Naumann U."/>
            <person name="Petersen F."/>
            <person name="Wong J."/>
        </authorList>
    </citation>
    <scope>NUCLEOTIDE SEQUENCE</scope>
    <source>
        <strain evidence="1">GSM-AAB239-AS_SAM_17_03QT</strain>
        <tissue evidence="1">Leaf</tissue>
    </source>
</reference>
<evidence type="ECO:0000313" key="2">
    <source>
        <dbReference type="Proteomes" id="UP001140949"/>
    </source>
</evidence>
<protein>
    <submittedName>
        <fullName evidence="1">Uncharacterized protein</fullName>
    </submittedName>
</protein>
<name>A0AAX6DI66_IRIPA</name>
<proteinExistence type="predicted"/>
<dbReference type="AlphaFoldDB" id="A0AAX6DI66"/>
<organism evidence="1 2">
    <name type="scientific">Iris pallida</name>
    <name type="common">Sweet iris</name>
    <dbReference type="NCBI Taxonomy" id="29817"/>
    <lineage>
        <taxon>Eukaryota</taxon>
        <taxon>Viridiplantae</taxon>
        <taxon>Streptophyta</taxon>
        <taxon>Embryophyta</taxon>
        <taxon>Tracheophyta</taxon>
        <taxon>Spermatophyta</taxon>
        <taxon>Magnoliopsida</taxon>
        <taxon>Liliopsida</taxon>
        <taxon>Asparagales</taxon>
        <taxon>Iridaceae</taxon>
        <taxon>Iridoideae</taxon>
        <taxon>Irideae</taxon>
        <taxon>Iris</taxon>
    </lineage>
</organism>